<sequence length="122" mass="14204">MKRFCLSLFILFVLLTIPNQSNANTTQELLDQKDLYDSFISLLDPYASKEIHKRYPNRSYGLYDVEVKSIQRSVDGEYTFKVTVIYKTYEGPHNPPYGIETLTFMVSVGNVELLHYKHEDVT</sequence>
<dbReference type="RefSeq" id="WP_343130697.1">
    <property type="nucleotide sequence ID" value="NZ_JBCITK010000001.1"/>
</dbReference>
<proteinExistence type="predicted"/>
<reference evidence="2 3" key="1">
    <citation type="submission" date="2024-03" db="EMBL/GenBank/DDBJ databases">
        <title>Bacilli Hybrid Assemblies.</title>
        <authorList>
            <person name="Kovac J."/>
        </authorList>
    </citation>
    <scope>NUCLEOTIDE SEQUENCE [LARGE SCALE GENOMIC DNA]</scope>
    <source>
        <strain evidence="2 3">FSL R7-0666</strain>
    </source>
</reference>
<name>A0ABU9VIZ3_9BACI</name>
<dbReference type="InterPro" id="IPR024984">
    <property type="entry name" value="DUF3888"/>
</dbReference>
<feature type="chain" id="PRO_5045649386" evidence="1">
    <location>
        <begin position="24"/>
        <end position="122"/>
    </location>
</feature>
<gene>
    <name evidence="2" type="ORF">MKY91_11970</name>
</gene>
<accession>A0ABU9VIZ3</accession>
<evidence type="ECO:0000313" key="2">
    <source>
        <dbReference type="EMBL" id="MEN0643868.1"/>
    </source>
</evidence>
<keyword evidence="1" id="KW-0732">Signal</keyword>
<organism evidence="2 3">
    <name type="scientific">Alkalicoccobacillus gibsonii</name>
    <dbReference type="NCBI Taxonomy" id="79881"/>
    <lineage>
        <taxon>Bacteria</taxon>
        <taxon>Bacillati</taxon>
        <taxon>Bacillota</taxon>
        <taxon>Bacilli</taxon>
        <taxon>Bacillales</taxon>
        <taxon>Bacillaceae</taxon>
        <taxon>Alkalicoccobacillus</taxon>
    </lineage>
</organism>
<feature type="signal peptide" evidence="1">
    <location>
        <begin position="1"/>
        <end position="23"/>
    </location>
</feature>
<dbReference type="Proteomes" id="UP001418796">
    <property type="component" value="Unassembled WGS sequence"/>
</dbReference>
<protein>
    <submittedName>
        <fullName evidence="2">DUF3888 domain-containing protein</fullName>
    </submittedName>
</protein>
<evidence type="ECO:0000313" key="3">
    <source>
        <dbReference type="Proteomes" id="UP001418796"/>
    </source>
</evidence>
<dbReference type="EMBL" id="JBCITK010000001">
    <property type="protein sequence ID" value="MEN0643868.1"/>
    <property type="molecule type" value="Genomic_DNA"/>
</dbReference>
<keyword evidence="3" id="KW-1185">Reference proteome</keyword>
<dbReference type="Pfam" id="PF13027">
    <property type="entry name" value="DUF3888"/>
    <property type="match status" value="1"/>
</dbReference>
<comment type="caution">
    <text evidence="2">The sequence shown here is derived from an EMBL/GenBank/DDBJ whole genome shotgun (WGS) entry which is preliminary data.</text>
</comment>
<evidence type="ECO:0000256" key="1">
    <source>
        <dbReference type="SAM" id="SignalP"/>
    </source>
</evidence>